<feature type="compositionally biased region" description="Low complexity" evidence="2">
    <location>
        <begin position="819"/>
        <end position="833"/>
    </location>
</feature>
<proteinExistence type="predicted"/>
<feature type="non-terminal residue" evidence="3">
    <location>
        <position position="1"/>
    </location>
</feature>
<feature type="compositionally biased region" description="Low complexity" evidence="2">
    <location>
        <begin position="497"/>
        <end position="529"/>
    </location>
</feature>
<feature type="region of interest" description="Disordered" evidence="2">
    <location>
        <begin position="725"/>
        <end position="854"/>
    </location>
</feature>
<feature type="compositionally biased region" description="Basic and acidic residues" evidence="2">
    <location>
        <begin position="357"/>
        <end position="366"/>
    </location>
</feature>
<feature type="non-terminal residue" evidence="3">
    <location>
        <position position="934"/>
    </location>
</feature>
<feature type="compositionally biased region" description="Low complexity" evidence="2">
    <location>
        <begin position="750"/>
        <end position="769"/>
    </location>
</feature>
<dbReference type="AlphaFoldDB" id="A0A409X4G8"/>
<protein>
    <submittedName>
        <fullName evidence="3">Uncharacterized protein</fullName>
    </submittedName>
</protein>
<dbReference type="OrthoDB" id="3216045at2759"/>
<feature type="region of interest" description="Disordered" evidence="2">
    <location>
        <begin position="62"/>
        <end position="638"/>
    </location>
</feature>
<dbReference type="Proteomes" id="UP000284706">
    <property type="component" value="Unassembled WGS sequence"/>
</dbReference>
<evidence type="ECO:0000256" key="1">
    <source>
        <dbReference type="SAM" id="Coils"/>
    </source>
</evidence>
<comment type="caution">
    <text evidence="3">The sequence shown here is derived from an EMBL/GenBank/DDBJ whole genome shotgun (WGS) entry which is preliminary data.</text>
</comment>
<evidence type="ECO:0000256" key="2">
    <source>
        <dbReference type="SAM" id="MobiDB-lite"/>
    </source>
</evidence>
<feature type="compositionally biased region" description="Polar residues" evidence="2">
    <location>
        <begin position="64"/>
        <end position="74"/>
    </location>
</feature>
<evidence type="ECO:0000313" key="4">
    <source>
        <dbReference type="Proteomes" id="UP000284706"/>
    </source>
</evidence>
<feature type="compositionally biased region" description="Polar residues" evidence="2">
    <location>
        <begin position="780"/>
        <end position="790"/>
    </location>
</feature>
<feature type="region of interest" description="Disordered" evidence="2">
    <location>
        <begin position="654"/>
        <end position="689"/>
    </location>
</feature>
<feature type="compositionally biased region" description="Low complexity" evidence="2">
    <location>
        <begin position="169"/>
        <end position="178"/>
    </location>
</feature>
<dbReference type="InParanoid" id="A0A409X4G8"/>
<accession>A0A409X4G8</accession>
<organism evidence="3 4">
    <name type="scientific">Gymnopilus dilepis</name>
    <dbReference type="NCBI Taxonomy" id="231916"/>
    <lineage>
        <taxon>Eukaryota</taxon>
        <taxon>Fungi</taxon>
        <taxon>Dikarya</taxon>
        <taxon>Basidiomycota</taxon>
        <taxon>Agaricomycotina</taxon>
        <taxon>Agaricomycetes</taxon>
        <taxon>Agaricomycetidae</taxon>
        <taxon>Agaricales</taxon>
        <taxon>Agaricineae</taxon>
        <taxon>Hymenogastraceae</taxon>
        <taxon>Gymnopilus</taxon>
    </lineage>
</organism>
<dbReference type="EMBL" id="NHYE01004254">
    <property type="protein sequence ID" value="PPQ85627.1"/>
    <property type="molecule type" value="Genomic_DNA"/>
</dbReference>
<reference evidence="3 4" key="1">
    <citation type="journal article" date="2018" name="Evol. Lett.">
        <title>Horizontal gene cluster transfer increased hallucinogenic mushroom diversity.</title>
        <authorList>
            <person name="Reynolds H.T."/>
            <person name="Vijayakumar V."/>
            <person name="Gluck-Thaler E."/>
            <person name="Korotkin H.B."/>
            <person name="Matheny P.B."/>
            <person name="Slot J.C."/>
        </authorList>
    </citation>
    <scope>NUCLEOTIDE SEQUENCE [LARGE SCALE GENOMIC DNA]</scope>
    <source>
        <strain evidence="3 4">SRW20</strain>
    </source>
</reference>
<gene>
    <name evidence="3" type="ORF">CVT26_008861</name>
</gene>
<feature type="compositionally biased region" description="Low complexity" evidence="2">
    <location>
        <begin position="135"/>
        <end position="158"/>
    </location>
</feature>
<feature type="region of interest" description="Disordered" evidence="2">
    <location>
        <begin position="1"/>
        <end position="36"/>
    </location>
</feature>
<evidence type="ECO:0000313" key="3">
    <source>
        <dbReference type="EMBL" id="PPQ85627.1"/>
    </source>
</evidence>
<sequence length="934" mass="97294">SNLLDLSPSEVASQVRDALRRSSSSSKSGEPSWQEVNKAVVIIDADEHPEVVRDVDPDLLALLSPNNVGANGNAGSRKASPTTPTFPPSASAGASRLPKARPSSTSIPRTSTSTSTFTSASASYLPHSHSHSHSRSPSDSPSTPHFPSTLPTPSASSLHAPIPSPTTPRPSTSTSTSPGTPPREIKAPVIAVIGSPSSPPREREGGAGAEAGEEEEESTTVTSTPAKSRRVFSLSRSTGSRTGAARLFSPNSMSLSSSSGSTPEGLSNSSSSAGVHTPSSSTTPASKPPRVSTRTLRQVMLSVSTHRAKETSPLAASPPSPHSLAYTPHRGSLDSRRPLSRSAGMAGEGIGLGRPSLDLDRRRRLDTNSLTPGHHGLGMPVRSRAGSTSASPERAAFNREGNEMPTSRAPTEVDSPEIAFEEPSFFAQARTQAQPQGRPRPSLDSARPSFDGYTGSRPGSVAHLRERERDRERDRERENTRERTPSLRVSDLGGGESPSAFSPSSISAASAASPPGGSLSASGSVASAPLTLAARSPSSLSGTGTGPGAGSGVIARMRKRSMSVQERLVSPLRSAGRLGGIAASESGRGGERPGSSLSAYASGGGRRGGWAPEEREREGSLSPGSGLGAGPGPKVELLGPRTVKAFRAAGLLDYDRENSLGNNTTSSTVLAPSPLSGGGGVGGASASASTSALGRFGSMRSASEYHHHSNSQSHARALSRMAFSEAGGAVSESGRYAPGSELGRYGARRGSGTFSSYTGGGSHASALGHGYRERGGGSGNNLMESPTFTASSGSRDRDRDRERGERGERGDRERDVHTPKSTPSTAPTSVSESFGYLGRDRDRDPTHTLSRDLNPALSRDRALTQDREELLALKEKHASDMAALLSALADSQRTTKMLREENAQLRERLGDENARLEGENARLRERLGEENARL</sequence>
<feature type="compositionally biased region" description="Low complexity" evidence="2">
    <location>
        <begin position="249"/>
        <end position="289"/>
    </location>
</feature>
<dbReference type="STRING" id="231916.A0A409X4G8"/>
<feature type="compositionally biased region" description="Basic and acidic residues" evidence="2">
    <location>
        <begin position="794"/>
        <end position="818"/>
    </location>
</feature>
<feature type="compositionally biased region" description="Polar residues" evidence="2">
    <location>
        <begin position="292"/>
        <end position="305"/>
    </location>
</feature>
<keyword evidence="4" id="KW-1185">Reference proteome</keyword>
<feature type="compositionally biased region" description="Basic and acidic residues" evidence="2">
    <location>
        <begin position="838"/>
        <end position="850"/>
    </location>
</feature>
<name>A0A409X4G8_9AGAR</name>
<feature type="compositionally biased region" description="Low complexity" evidence="2">
    <location>
        <begin position="79"/>
        <end position="127"/>
    </location>
</feature>
<feature type="compositionally biased region" description="Basic and acidic residues" evidence="2">
    <location>
        <begin position="463"/>
        <end position="485"/>
    </location>
</feature>
<keyword evidence="1" id="KW-0175">Coiled coil</keyword>
<feature type="compositionally biased region" description="Polar residues" evidence="2">
    <location>
        <begin position="659"/>
        <end position="668"/>
    </location>
</feature>
<feature type="coiled-coil region" evidence="1">
    <location>
        <begin position="888"/>
        <end position="933"/>
    </location>
</feature>